<evidence type="ECO:0000313" key="2">
    <source>
        <dbReference type="Proteomes" id="UP001060085"/>
    </source>
</evidence>
<name>A0ACC0A6X8_CATRO</name>
<evidence type="ECO:0000313" key="1">
    <source>
        <dbReference type="EMBL" id="KAI5656346.1"/>
    </source>
</evidence>
<protein>
    <submittedName>
        <fullName evidence="1">Uncharacterized protein</fullName>
    </submittedName>
</protein>
<organism evidence="1 2">
    <name type="scientific">Catharanthus roseus</name>
    <name type="common">Madagascar periwinkle</name>
    <name type="synonym">Vinca rosea</name>
    <dbReference type="NCBI Taxonomy" id="4058"/>
    <lineage>
        <taxon>Eukaryota</taxon>
        <taxon>Viridiplantae</taxon>
        <taxon>Streptophyta</taxon>
        <taxon>Embryophyta</taxon>
        <taxon>Tracheophyta</taxon>
        <taxon>Spermatophyta</taxon>
        <taxon>Magnoliopsida</taxon>
        <taxon>eudicotyledons</taxon>
        <taxon>Gunneridae</taxon>
        <taxon>Pentapetalae</taxon>
        <taxon>asterids</taxon>
        <taxon>lamiids</taxon>
        <taxon>Gentianales</taxon>
        <taxon>Apocynaceae</taxon>
        <taxon>Rauvolfioideae</taxon>
        <taxon>Vinceae</taxon>
        <taxon>Catharanthinae</taxon>
        <taxon>Catharanthus</taxon>
    </lineage>
</organism>
<keyword evidence="2" id="KW-1185">Reference proteome</keyword>
<comment type="caution">
    <text evidence="1">The sequence shown here is derived from an EMBL/GenBank/DDBJ whole genome shotgun (WGS) entry which is preliminary data.</text>
</comment>
<dbReference type="EMBL" id="CM044706">
    <property type="protein sequence ID" value="KAI5656346.1"/>
    <property type="molecule type" value="Genomic_DNA"/>
</dbReference>
<accession>A0ACC0A6X8</accession>
<dbReference type="Proteomes" id="UP001060085">
    <property type="component" value="Linkage Group LG06"/>
</dbReference>
<reference evidence="2" key="1">
    <citation type="journal article" date="2023" name="Nat. Plants">
        <title>Single-cell RNA sequencing provides a high-resolution roadmap for understanding the multicellular compartmentation of specialized metabolism.</title>
        <authorList>
            <person name="Sun S."/>
            <person name="Shen X."/>
            <person name="Li Y."/>
            <person name="Li Y."/>
            <person name="Wang S."/>
            <person name="Li R."/>
            <person name="Zhang H."/>
            <person name="Shen G."/>
            <person name="Guo B."/>
            <person name="Wei J."/>
            <person name="Xu J."/>
            <person name="St-Pierre B."/>
            <person name="Chen S."/>
            <person name="Sun C."/>
        </authorList>
    </citation>
    <scope>NUCLEOTIDE SEQUENCE [LARGE SCALE GENOMIC DNA]</scope>
</reference>
<proteinExistence type="predicted"/>
<sequence>MNRIHKKEMLAFGVLPDRLTGRKSTIKRTKLDLNPREFENEVVSNSLERKTVAMEIREEKSTNQIPRRNKRRITRHICNRTFVESKVFYMEWSLPVGEKVSPYWNRRNPRIVDWSQAAINQRVQKLRELGIDAVELETLRSRLDSLGADVIEVKGELKSLWESVNQIGCNVELSQSKMMEELHRFMTFVNERYREGRDIQMDYEQTKKTRSEILPIETWGIF</sequence>
<gene>
    <name evidence="1" type="ORF">M9H77_25139</name>
</gene>